<dbReference type="AlphaFoldDB" id="A0A093BTW1"/>
<proteinExistence type="predicted"/>
<feature type="non-terminal residue" evidence="1">
    <location>
        <position position="1"/>
    </location>
</feature>
<keyword evidence="2" id="KW-1185">Reference proteome</keyword>
<feature type="non-terminal residue" evidence="1">
    <location>
        <position position="66"/>
    </location>
</feature>
<accession>A0A093BTW1</accession>
<sequence>LEVRVDVEVHRGQERPIDGEGGVRGAAVPAVSMEAERAGVTAGHSVGAAAARIIRGRAGCCSAHLP</sequence>
<protein>
    <submittedName>
        <fullName evidence="1">Uncharacterized protein</fullName>
    </submittedName>
</protein>
<dbReference type="EMBL" id="KL453024">
    <property type="protein sequence ID" value="KFV07145.1"/>
    <property type="molecule type" value="Genomic_DNA"/>
</dbReference>
<name>A0A093BTW1_TAUER</name>
<evidence type="ECO:0000313" key="1">
    <source>
        <dbReference type="EMBL" id="KFV07145.1"/>
    </source>
</evidence>
<dbReference type="Proteomes" id="UP000053661">
    <property type="component" value="Unassembled WGS sequence"/>
</dbReference>
<gene>
    <name evidence="1" type="ORF">N340_06206</name>
</gene>
<reference evidence="1 2" key="1">
    <citation type="submission" date="2014-04" db="EMBL/GenBank/DDBJ databases">
        <title>Genome evolution of avian class.</title>
        <authorList>
            <person name="Zhang G."/>
            <person name="Li C."/>
        </authorList>
    </citation>
    <scope>NUCLEOTIDE SEQUENCE [LARGE SCALE GENOMIC DNA]</scope>
    <source>
        <strain evidence="1">BGI_N340</strain>
    </source>
</reference>
<evidence type="ECO:0000313" key="2">
    <source>
        <dbReference type="Proteomes" id="UP000053661"/>
    </source>
</evidence>
<organism evidence="1 2">
    <name type="scientific">Tauraco erythrolophus</name>
    <name type="common">Red-crested turaco</name>
    <dbReference type="NCBI Taxonomy" id="121530"/>
    <lineage>
        <taxon>Eukaryota</taxon>
        <taxon>Metazoa</taxon>
        <taxon>Chordata</taxon>
        <taxon>Craniata</taxon>
        <taxon>Vertebrata</taxon>
        <taxon>Euteleostomi</taxon>
        <taxon>Archelosauria</taxon>
        <taxon>Archosauria</taxon>
        <taxon>Dinosauria</taxon>
        <taxon>Saurischia</taxon>
        <taxon>Theropoda</taxon>
        <taxon>Coelurosauria</taxon>
        <taxon>Aves</taxon>
        <taxon>Neognathae</taxon>
        <taxon>Neoaves</taxon>
        <taxon>Otidimorphae</taxon>
        <taxon>Musophagiformes</taxon>
        <taxon>Musophagidae</taxon>
        <taxon>Tauraco</taxon>
    </lineage>
</organism>